<evidence type="ECO:0000256" key="6">
    <source>
        <dbReference type="ARBA" id="ARBA00023136"/>
    </source>
</evidence>
<comment type="subcellular location">
    <subcellularLocation>
        <location evidence="1">Mitochondrion outer membrane</location>
    </subcellularLocation>
</comment>
<evidence type="ECO:0000256" key="4">
    <source>
        <dbReference type="ARBA" id="ARBA00022927"/>
    </source>
</evidence>
<dbReference type="CDD" id="cd03078">
    <property type="entry name" value="GST_N_Metaxin1_like"/>
    <property type="match status" value="1"/>
</dbReference>
<dbReference type="PANTHER" id="PTHR12289">
    <property type="entry name" value="METAXIN RELATED"/>
    <property type="match status" value="1"/>
</dbReference>
<dbReference type="Proteomes" id="UP000234254">
    <property type="component" value="Unassembled WGS sequence"/>
</dbReference>
<sequence>MVLELHVWGPAFSLPSIDPKCLAAIAYFSQAVPKDAWVLVASSDPSVSPTNELPALKNGPTWVSQFRNIVDYLRQYSDGAWDLDSNLNALETADNTAFSSFLESRAQPLIDLSLYVSSQNYWQCTSPAYGDLLQWPNQWLLPPRIHSAAKARTAHLGLSALDLDAMEDQRKRDHSAAVAAGKIPANFIQRPRDTVSKLLGRTSHQSQFRLEALTGELFEPLEAMLGGKDYLVTADRPTSLDCLATGYLALALVPELTFPWLRDAMKSKAHSLTAYTQRMRHKCYGTAAVKVADAYPSLSPSPSPSHLPWQTPERARLATVGYTLINSLADNTPILSSIRAQNRLRQAVESSKADLSDVEREALAKHATGMKKDVLVSVAAAVGGVVALLGYMVQTGFFSHEGEEEYEEEEEEYEEEPLEIEVGEAPDAFGVMGL</sequence>
<feature type="domain" description="Ig-like" evidence="7">
    <location>
        <begin position="220"/>
        <end position="299"/>
    </location>
</feature>
<evidence type="ECO:0000256" key="1">
    <source>
        <dbReference type="ARBA" id="ARBA00004294"/>
    </source>
</evidence>
<dbReference type="InterPro" id="IPR050931">
    <property type="entry name" value="Mito_Protein_Transport_Metaxin"/>
</dbReference>
<keyword evidence="2" id="KW-0813">Transport</keyword>
<dbReference type="PANTHER" id="PTHR12289:SF41">
    <property type="entry name" value="FAILED AXON CONNECTIONS-RELATED"/>
    <property type="match status" value="1"/>
</dbReference>
<dbReference type="InterPro" id="IPR019564">
    <property type="entry name" value="Sam37/metaxin_N"/>
</dbReference>
<name>A0A2I1CYM2_ASPC2</name>
<keyword evidence="9" id="KW-1185">Reference proteome</keyword>
<dbReference type="GO" id="GO:0001401">
    <property type="term" value="C:SAM complex"/>
    <property type="evidence" value="ECO:0007669"/>
    <property type="project" value="InterPro"/>
</dbReference>
<dbReference type="EMBL" id="MSFM01000009">
    <property type="protein sequence ID" value="PKY02723.1"/>
    <property type="molecule type" value="Genomic_DNA"/>
</dbReference>
<dbReference type="GeneID" id="36540538"/>
<dbReference type="PROSITE" id="PS50835">
    <property type="entry name" value="IG_LIKE"/>
    <property type="match status" value="1"/>
</dbReference>
<proteinExistence type="predicted"/>
<dbReference type="Pfam" id="PF10568">
    <property type="entry name" value="Tom37"/>
    <property type="match status" value="1"/>
</dbReference>
<keyword evidence="4" id="KW-0653">Protein transport</keyword>
<dbReference type="InterPro" id="IPR033468">
    <property type="entry name" value="Metaxin_GST"/>
</dbReference>
<gene>
    <name evidence="8" type="ORF">P168DRAFT_190553</name>
</gene>
<organism evidence="8 9">
    <name type="scientific">Aspergillus campestris (strain IBT 28561)</name>
    <dbReference type="NCBI Taxonomy" id="1392248"/>
    <lineage>
        <taxon>Eukaryota</taxon>
        <taxon>Fungi</taxon>
        <taxon>Dikarya</taxon>
        <taxon>Ascomycota</taxon>
        <taxon>Pezizomycotina</taxon>
        <taxon>Eurotiomycetes</taxon>
        <taxon>Eurotiomycetidae</taxon>
        <taxon>Eurotiales</taxon>
        <taxon>Aspergillaceae</taxon>
        <taxon>Aspergillus</taxon>
        <taxon>Aspergillus subgen. Circumdati</taxon>
    </lineage>
</organism>
<dbReference type="AlphaFoldDB" id="A0A2I1CYM2"/>
<keyword evidence="5" id="KW-0496">Mitochondrion</keyword>
<dbReference type="GO" id="GO:0007005">
    <property type="term" value="P:mitochondrion organization"/>
    <property type="evidence" value="ECO:0007669"/>
    <property type="project" value="TreeGrafter"/>
</dbReference>
<keyword evidence="3" id="KW-1000">Mitochondrion outer membrane</keyword>
<dbReference type="OrthoDB" id="5835136at2759"/>
<evidence type="ECO:0000259" key="7">
    <source>
        <dbReference type="PROSITE" id="PS50835"/>
    </source>
</evidence>
<protein>
    <recommendedName>
        <fullName evidence="7">Ig-like domain-containing protein</fullName>
    </recommendedName>
</protein>
<dbReference type="Pfam" id="PF17171">
    <property type="entry name" value="GST_C_6"/>
    <property type="match status" value="1"/>
</dbReference>
<evidence type="ECO:0000256" key="3">
    <source>
        <dbReference type="ARBA" id="ARBA00022787"/>
    </source>
</evidence>
<dbReference type="VEuPathDB" id="FungiDB:P168DRAFT_190553"/>
<keyword evidence="6" id="KW-0472">Membrane</keyword>
<dbReference type="InterPro" id="IPR007110">
    <property type="entry name" value="Ig-like_dom"/>
</dbReference>
<comment type="caution">
    <text evidence="8">The sequence shown here is derived from an EMBL/GenBank/DDBJ whole genome shotgun (WGS) entry which is preliminary data.</text>
</comment>
<evidence type="ECO:0000313" key="8">
    <source>
        <dbReference type="EMBL" id="PKY02723.1"/>
    </source>
</evidence>
<evidence type="ECO:0000256" key="2">
    <source>
        <dbReference type="ARBA" id="ARBA00022448"/>
    </source>
</evidence>
<dbReference type="GO" id="GO:0015031">
    <property type="term" value="P:protein transport"/>
    <property type="evidence" value="ECO:0007669"/>
    <property type="project" value="UniProtKB-KW"/>
</dbReference>
<accession>A0A2I1CYM2</accession>
<dbReference type="RefSeq" id="XP_024691317.1">
    <property type="nucleotide sequence ID" value="XM_024833014.1"/>
</dbReference>
<evidence type="ECO:0000256" key="5">
    <source>
        <dbReference type="ARBA" id="ARBA00023128"/>
    </source>
</evidence>
<evidence type="ECO:0000313" key="9">
    <source>
        <dbReference type="Proteomes" id="UP000234254"/>
    </source>
</evidence>
<reference evidence="8" key="1">
    <citation type="submission" date="2016-12" db="EMBL/GenBank/DDBJ databases">
        <title>The genomes of Aspergillus section Nigri reveals drivers in fungal speciation.</title>
        <authorList>
            <consortium name="DOE Joint Genome Institute"/>
            <person name="Vesth T.C."/>
            <person name="Nybo J."/>
            <person name="Theobald S."/>
            <person name="Brandl J."/>
            <person name="Frisvad J.C."/>
            <person name="Nielsen K.F."/>
            <person name="Lyhne E.K."/>
            <person name="Kogle M.E."/>
            <person name="Kuo A."/>
            <person name="Riley R."/>
            <person name="Clum A."/>
            <person name="Nolan M."/>
            <person name="Lipzen A."/>
            <person name="Salamov A."/>
            <person name="Henrissat B."/>
            <person name="Wiebenga A."/>
            <person name="De vries R.P."/>
            <person name="Grigoriev I.V."/>
            <person name="Mortensen U.H."/>
            <person name="Andersen M.R."/>
            <person name="Baker S.E."/>
        </authorList>
    </citation>
    <scope>NUCLEOTIDE SEQUENCE</scope>
    <source>
        <strain evidence="8">IBT 28561</strain>
    </source>
</reference>